<dbReference type="OrthoDB" id="5724550at2"/>
<sequence length="335" mass="34884" precursor="true">MKLIKPAIAVLLVLATGHLHAQWSPLSDFETLNLGPVGGQGGWTTTTGTGNAAYAVAADPANPANKALLATGFNENAYIPLGASAIADGTTGTLFFRMRTSDLSDLVFGSSDVAAPAGFGDYEGYMVMGVNGAPAVNTWKVRAGAGFANFEAYAADTWYNVWVVLDNAADTNSLYISQGSGAATLLGSGAFRNGTADPLVSLNLRMGASHNTNNAQGYLDDIYVDKSGQNLAIPSGIGSVALPGDVNLNGVVDINDYFLIRDHFRQAVADPKLGDLTGPSSVRDGIVDFYDFAEWKANAPPQAVALALGLPVPEPGSLTLLVGTAFVLAIRRRSR</sequence>
<evidence type="ECO:0000313" key="3">
    <source>
        <dbReference type="Proteomes" id="UP000317429"/>
    </source>
</evidence>
<protein>
    <recommendedName>
        <fullName evidence="4">PEP-CTERM protein-sorting domain-containing protein</fullName>
    </recommendedName>
</protein>
<keyword evidence="1" id="KW-0732">Signal</keyword>
<dbReference type="GO" id="GO:0000272">
    <property type="term" value="P:polysaccharide catabolic process"/>
    <property type="evidence" value="ECO:0007669"/>
    <property type="project" value="InterPro"/>
</dbReference>
<keyword evidence="3" id="KW-1185">Reference proteome</keyword>
<dbReference type="Proteomes" id="UP000317429">
    <property type="component" value="Chromosome"/>
</dbReference>
<feature type="signal peptide" evidence="1">
    <location>
        <begin position="1"/>
        <end position="21"/>
    </location>
</feature>
<reference evidence="2 3" key="1">
    <citation type="submission" date="2019-02" db="EMBL/GenBank/DDBJ databases">
        <title>Deep-cultivation of Planctomycetes and their phenomic and genomic characterization uncovers novel biology.</title>
        <authorList>
            <person name="Wiegand S."/>
            <person name="Jogler M."/>
            <person name="Boedeker C."/>
            <person name="Pinto D."/>
            <person name="Vollmers J."/>
            <person name="Rivas-Marin E."/>
            <person name="Kohn T."/>
            <person name="Peeters S.H."/>
            <person name="Heuer A."/>
            <person name="Rast P."/>
            <person name="Oberbeckmann S."/>
            <person name="Bunk B."/>
            <person name="Jeske O."/>
            <person name="Meyerdierks A."/>
            <person name="Storesund J.E."/>
            <person name="Kallscheuer N."/>
            <person name="Luecker S."/>
            <person name="Lage O.M."/>
            <person name="Pohl T."/>
            <person name="Merkel B.J."/>
            <person name="Hornburger P."/>
            <person name="Mueller R.-W."/>
            <person name="Bruemmer F."/>
            <person name="Labrenz M."/>
            <person name="Spormann A.M."/>
            <person name="Op den Camp H."/>
            <person name="Overmann J."/>
            <person name="Amann R."/>
            <person name="Jetten M.S.M."/>
            <person name="Mascher T."/>
            <person name="Medema M.H."/>
            <person name="Devos D.P."/>
            <person name="Kaster A.-K."/>
            <person name="Ovreas L."/>
            <person name="Rohde M."/>
            <person name="Galperin M.Y."/>
            <person name="Jogler C."/>
        </authorList>
    </citation>
    <scope>NUCLEOTIDE SEQUENCE [LARGE SCALE GENOMIC DNA]</scope>
    <source>
        <strain evidence="2 3">Pla175</strain>
    </source>
</reference>
<dbReference type="EMBL" id="CP036291">
    <property type="protein sequence ID" value="QDU88893.1"/>
    <property type="molecule type" value="Genomic_DNA"/>
</dbReference>
<name>A0A518DBQ6_9BACT</name>
<dbReference type="RefSeq" id="WP_145284394.1">
    <property type="nucleotide sequence ID" value="NZ_CP036291.1"/>
</dbReference>
<gene>
    <name evidence="2" type="ORF">Pla175_22770</name>
</gene>
<proteinExistence type="predicted"/>
<dbReference type="AlphaFoldDB" id="A0A518DBQ6"/>
<feature type="chain" id="PRO_5022190247" description="PEP-CTERM protein-sorting domain-containing protein" evidence="1">
    <location>
        <begin position="22"/>
        <end position="335"/>
    </location>
</feature>
<evidence type="ECO:0000313" key="2">
    <source>
        <dbReference type="EMBL" id="QDU88893.1"/>
    </source>
</evidence>
<dbReference type="KEGG" id="pnd:Pla175_22770"/>
<evidence type="ECO:0008006" key="4">
    <source>
        <dbReference type="Google" id="ProtNLM"/>
    </source>
</evidence>
<dbReference type="InterPro" id="IPR036439">
    <property type="entry name" value="Dockerin_dom_sf"/>
</dbReference>
<organism evidence="2 3">
    <name type="scientific">Pirellulimonas nuda</name>
    <dbReference type="NCBI Taxonomy" id="2528009"/>
    <lineage>
        <taxon>Bacteria</taxon>
        <taxon>Pseudomonadati</taxon>
        <taxon>Planctomycetota</taxon>
        <taxon>Planctomycetia</taxon>
        <taxon>Pirellulales</taxon>
        <taxon>Lacipirellulaceae</taxon>
        <taxon>Pirellulimonas</taxon>
    </lineage>
</organism>
<dbReference type="Gene3D" id="1.10.1330.10">
    <property type="entry name" value="Dockerin domain"/>
    <property type="match status" value="1"/>
</dbReference>
<accession>A0A518DBQ6</accession>
<evidence type="ECO:0000256" key="1">
    <source>
        <dbReference type="SAM" id="SignalP"/>
    </source>
</evidence>